<protein>
    <submittedName>
        <fullName evidence="11">SusC/RagA family TonB-linked outer membrane protein</fullName>
    </submittedName>
</protein>
<keyword evidence="9" id="KW-1133">Transmembrane helix</keyword>
<dbReference type="InterPro" id="IPR036942">
    <property type="entry name" value="Beta-barrel_TonB_sf"/>
</dbReference>
<sequence>MQNAAYCTPPAWSGHRGLTKIWLIVKLSIVLLTTALIHVQAAGLSQSITLSGKNLDVKQVFAAIKKQTGYVVFYKKGLLAEARPVSLSVQNMPLTDFLELSLKDQPFTWLILDKTISLSRKPAPAVGPVQPAESRPQPPADPPTSITGRIFDADGNPLAGASITIKNSKTSTSSHADGTFILFAHEGDVLTISFIGYVTRQVKLSGEYFGTGKKSLVIRLQLGNSDLDQVQVLAHGLTTKRLNPGDVTTITATEIAKNPVGNVMEAIQGKVPGLFIQQVTGQPGGAFNLQVRSSTNVITQGSIQPLIIIDGVRFPQGTVPLNYGSDGTNAFLQGGNTLNYLNPADIASIDVLKDADATAIYGSSGAYGVIIITTKKAKASDPSLNVNIYSGISTKGEMPKLLNTQQYVMLREEAIKNDGLTPGASDADVNGKWPQNTSTDWRKVFMGSHAQSTSANITYSGGSRNTTYLIGGSLRQNGNIQLNKGNFTDGTLRFALSTATLDDKFHLDLSGSYLSSKDDMVPYDFSLSSVIEAPNAPSPLLPDGTVNWLLAAVDPNGASSAANFNRTYSNVTGNLLANAALVYKPVAGITLRTIFGYNDLAGKELIGKPTTVFAPTNTTAAQQTVGIFHNYDTRTITVSPYAEYDRTLWKGDLSVKAGGEIDDRNQYWYEMQGVGFPSDALLNDPAEGTTVTSTYNQVPFRPLGFYGIIKYVWDQKYILDLNGRRDGSTRFAPRNRFGNFGSIAAAWIFSEEKFVKDHLSFLSFGKLRGSTGVIGGDAIPDYGYLTVYGPISGTYDGKLGLDPTANANPNLKWELDHDKEIGLELGFFKDRVIMEGSYYHNESGNQLVNRPIASTTGSTAITLNSDAVIRNSGWEMSLSTTNVKTKNFTWSTRFNMTIPTSKLIKLPTMANQNTSYMVGKPLTGILLYNYAGVDPATGTFSYTNAKGVTKDFTYGSLTQTDKTQFVDLAPRYYGGFSNSFSYKQFTLDVYFTYISRKGYNSLAQSGFLFGSFDINSTTQWLRRWQKPGDRTDIPKVTSSLLNNYFGIMNFKASTGAYTDATYARLQNLSFRYKLSPGVLKKMHLRECTIYLQGQNLLTISKFGGLDPENLNATVIPPLRTYTAGINLTL</sequence>
<dbReference type="InterPro" id="IPR039426">
    <property type="entry name" value="TonB-dep_rcpt-like"/>
</dbReference>
<dbReference type="SUPFAM" id="SSF56935">
    <property type="entry name" value="Porins"/>
    <property type="match status" value="1"/>
</dbReference>
<evidence type="ECO:0000256" key="4">
    <source>
        <dbReference type="ARBA" id="ARBA00022692"/>
    </source>
</evidence>
<dbReference type="AlphaFoldDB" id="A0A8J2UDJ0"/>
<keyword evidence="5 7" id="KW-0472">Membrane</keyword>
<dbReference type="NCBIfam" id="TIGR04057">
    <property type="entry name" value="SusC_RagA_signa"/>
    <property type="match status" value="1"/>
</dbReference>
<keyword evidence="2 7" id="KW-0813">Transport</keyword>
<evidence type="ECO:0000256" key="5">
    <source>
        <dbReference type="ARBA" id="ARBA00023136"/>
    </source>
</evidence>
<evidence type="ECO:0000256" key="1">
    <source>
        <dbReference type="ARBA" id="ARBA00004571"/>
    </source>
</evidence>
<dbReference type="NCBIfam" id="TIGR04056">
    <property type="entry name" value="OMP_RagA_SusC"/>
    <property type="match status" value="1"/>
</dbReference>
<dbReference type="SUPFAM" id="SSF49464">
    <property type="entry name" value="Carboxypeptidase regulatory domain-like"/>
    <property type="match status" value="1"/>
</dbReference>
<gene>
    <name evidence="11" type="ORF">GCM10011511_25290</name>
</gene>
<evidence type="ECO:0000256" key="8">
    <source>
        <dbReference type="SAM" id="MobiDB-lite"/>
    </source>
</evidence>
<comment type="similarity">
    <text evidence="7">Belongs to the TonB-dependent receptor family.</text>
</comment>
<evidence type="ECO:0000313" key="11">
    <source>
        <dbReference type="EMBL" id="GGB00915.1"/>
    </source>
</evidence>
<dbReference type="Gene3D" id="2.170.130.10">
    <property type="entry name" value="TonB-dependent receptor, plug domain"/>
    <property type="match status" value="1"/>
</dbReference>
<dbReference type="RefSeq" id="WP_229688892.1">
    <property type="nucleotide sequence ID" value="NZ_BMJC01000002.1"/>
</dbReference>
<dbReference type="InterPro" id="IPR008969">
    <property type="entry name" value="CarboxyPept-like_regulatory"/>
</dbReference>
<comment type="caution">
    <text evidence="11">The sequence shown here is derived from an EMBL/GenBank/DDBJ whole genome shotgun (WGS) entry which is preliminary data.</text>
</comment>
<name>A0A8J2UDJ0_9BACT</name>
<reference evidence="11" key="2">
    <citation type="submission" date="2020-09" db="EMBL/GenBank/DDBJ databases">
        <authorList>
            <person name="Sun Q."/>
            <person name="Zhou Y."/>
        </authorList>
    </citation>
    <scope>NUCLEOTIDE SEQUENCE</scope>
    <source>
        <strain evidence="11">CGMCC 1.15448</strain>
    </source>
</reference>
<dbReference type="Proteomes" id="UP000607559">
    <property type="component" value="Unassembled WGS sequence"/>
</dbReference>
<dbReference type="InterPro" id="IPR023996">
    <property type="entry name" value="TonB-dep_OMP_SusC/RagA"/>
</dbReference>
<feature type="domain" description="TonB-dependent receptor plug" evidence="10">
    <location>
        <begin position="241"/>
        <end position="369"/>
    </location>
</feature>
<dbReference type="Pfam" id="PF13715">
    <property type="entry name" value="CarbopepD_reg_2"/>
    <property type="match status" value="1"/>
</dbReference>
<evidence type="ECO:0000256" key="2">
    <source>
        <dbReference type="ARBA" id="ARBA00022448"/>
    </source>
</evidence>
<accession>A0A8J2UDJ0</accession>
<feature type="region of interest" description="Disordered" evidence="8">
    <location>
        <begin position="121"/>
        <end position="145"/>
    </location>
</feature>
<evidence type="ECO:0000256" key="6">
    <source>
        <dbReference type="ARBA" id="ARBA00023237"/>
    </source>
</evidence>
<dbReference type="InterPro" id="IPR023997">
    <property type="entry name" value="TonB-dep_OMP_SusC/RagA_CS"/>
</dbReference>
<dbReference type="Gene3D" id="2.40.170.20">
    <property type="entry name" value="TonB-dependent receptor, beta-barrel domain"/>
    <property type="match status" value="1"/>
</dbReference>
<keyword evidence="3 7" id="KW-1134">Transmembrane beta strand</keyword>
<keyword evidence="6 7" id="KW-0998">Cell outer membrane</keyword>
<dbReference type="Pfam" id="PF07715">
    <property type="entry name" value="Plug"/>
    <property type="match status" value="1"/>
</dbReference>
<evidence type="ECO:0000256" key="7">
    <source>
        <dbReference type="PROSITE-ProRule" id="PRU01360"/>
    </source>
</evidence>
<organism evidence="11 12">
    <name type="scientific">Puia dinghuensis</name>
    <dbReference type="NCBI Taxonomy" id="1792502"/>
    <lineage>
        <taxon>Bacteria</taxon>
        <taxon>Pseudomonadati</taxon>
        <taxon>Bacteroidota</taxon>
        <taxon>Chitinophagia</taxon>
        <taxon>Chitinophagales</taxon>
        <taxon>Chitinophagaceae</taxon>
        <taxon>Puia</taxon>
    </lineage>
</organism>
<dbReference type="EMBL" id="BMJC01000002">
    <property type="protein sequence ID" value="GGB00915.1"/>
    <property type="molecule type" value="Genomic_DNA"/>
</dbReference>
<feature type="transmembrane region" description="Helical" evidence="9">
    <location>
        <begin position="21"/>
        <end position="41"/>
    </location>
</feature>
<evidence type="ECO:0000256" key="3">
    <source>
        <dbReference type="ARBA" id="ARBA00022452"/>
    </source>
</evidence>
<evidence type="ECO:0000256" key="9">
    <source>
        <dbReference type="SAM" id="Phobius"/>
    </source>
</evidence>
<dbReference type="InterPro" id="IPR037066">
    <property type="entry name" value="Plug_dom_sf"/>
</dbReference>
<proteinExistence type="inferred from homology"/>
<dbReference type="InterPro" id="IPR012910">
    <property type="entry name" value="Plug_dom"/>
</dbReference>
<keyword evidence="12" id="KW-1185">Reference proteome</keyword>
<dbReference type="GO" id="GO:0009279">
    <property type="term" value="C:cell outer membrane"/>
    <property type="evidence" value="ECO:0007669"/>
    <property type="project" value="UniProtKB-SubCell"/>
</dbReference>
<evidence type="ECO:0000259" key="10">
    <source>
        <dbReference type="Pfam" id="PF07715"/>
    </source>
</evidence>
<evidence type="ECO:0000313" key="12">
    <source>
        <dbReference type="Proteomes" id="UP000607559"/>
    </source>
</evidence>
<comment type="subcellular location">
    <subcellularLocation>
        <location evidence="1 7">Cell outer membrane</location>
        <topology evidence="1 7">Multi-pass membrane protein</topology>
    </subcellularLocation>
</comment>
<keyword evidence="4 7" id="KW-0812">Transmembrane</keyword>
<reference evidence="11" key="1">
    <citation type="journal article" date="2014" name="Int. J. Syst. Evol. Microbiol.">
        <title>Complete genome sequence of Corynebacterium casei LMG S-19264T (=DSM 44701T), isolated from a smear-ripened cheese.</title>
        <authorList>
            <consortium name="US DOE Joint Genome Institute (JGI-PGF)"/>
            <person name="Walter F."/>
            <person name="Albersmeier A."/>
            <person name="Kalinowski J."/>
            <person name="Ruckert C."/>
        </authorList>
    </citation>
    <scope>NUCLEOTIDE SEQUENCE</scope>
    <source>
        <strain evidence="11">CGMCC 1.15448</strain>
    </source>
</reference>
<dbReference type="Gene3D" id="2.60.40.1120">
    <property type="entry name" value="Carboxypeptidase-like, regulatory domain"/>
    <property type="match status" value="1"/>
</dbReference>
<dbReference type="PROSITE" id="PS52016">
    <property type="entry name" value="TONB_DEPENDENT_REC_3"/>
    <property type="match status" value="1"/>
</dbReference>